<dbReference type="AlphaFoldDB" id="A0A5A5TLG0"/>
<keyword evidence="4" id="KW-1185">Reference proteome</keyword>
<protein>
    <submittedName>
        <fullName evidence="3">Transposase</fullName>
    </submittedName>
</protein>
<accession>A0A5A5TLG0</accession>
<evidence type="ECO:0000313" key="4">
    <source>
        <dbReference type="Proteomes" id="UP000322530"/>
    </source>
</evidence>
<comment type="caution">
    <text evidence="3">The sequence shown here is derived from an EMBL/GenBank/DDBJ whole genome shotgun (WGS) entry which is preliminary data.</text>
</comment>
<feature type="domain" description="Transposase IS66 central" evidence="2">
    <location>
        <begin position="48"/>
        <end position="322"/>
    </location>
</feature>
<feature type="region of interest" description="Disordered" evidence="1">
    <location>
        <begin position="241"/>
        <end position="268"/>
    </location>
</feature>
<sequence>MDLPVKRLWVTEHRVEEKQCPHCFHLTRASFPATVKAPAQYGTGIQTIATYLVEGQSVPYARASQLLQELLGVQLSAGSIVSFVKTCHQQLADVEQELKAGLVKASVVNQDETGLRVGTDGWWVHVCSTDRLTHYAAHPCRGRAGLDAIGIAPLFRGTSVHDGLKSYQGYSFTQALCNVHHLRELTFIEEELKQAWARKMKDLLLDMKAEVEQAKALGQQELDVLVLARLLCRYDEILKEGYQANPPPPPPRKTEQSKRKPGRAKQNPARNLLDRCSTCKWQVLRFLYDFTVPFDNNLAERDLRMIKVQQKVSGCFRTEHGIAMFCRIRSYLSTLRKQGIALFSALNNTLAGHPVLPTFA</sequence>
<dbReference type="InterPro" id="IPR004291">
    <property type="entry name" value="Transposase_IS66_central"/>
</dbReference>
<dbReference type="Pfam" id="PF03050">
    <property type="entry name" value="DDE_Tnp_IS66"/>
    <property type="match status" value="1"/>
</dbReference>
<evidence type="ECO:0000313" key="3">
    <source>
        <dbReference type="EMBL" id="GCF11989.1"/>
    </source>
</evidence>
<dbReference type="Proteomes" id="UP000322530">
    <property type="component" value="Unassembled WGS sequence"/>
</dbReference>
<name>A0A5A5TLG0_9CHLR</name>
<proteinExistence type="predicted"/>
<evidence type="ECO:0000256" key="1">
    <source>
        <dbReference type="SAM" id="MobiDB-lite"/>
    </source>
</evidence>
<dbReference type="EMBL" id="BIXY01000196">
    <property type="protein sequence ID" value="GCF11989.1"/>
    <property type="molecule type" value="Genomic_DNA"/>
</dbReference>
<evidence type="ECO:0000259" key="2">
    <source>
        <dbReference type="Pfam" id="PF03050"/>
    </source>
</evidence>
<dbReference type="InterPro" id="IPR052344">
    <property type="entry name" value="Transposase-related"/>
</dbReference>
<organism evidence="3 4">
    <name type="scientific">Dictyobacter arantiisoli</name>
    <dbReference type="NCBI Taxonomy" id="2014874"/>
    <lineage>
        <taxon>Bacteria</taxon>
        <taxon>Bacillati</taxon>
        <taxon>Chloroflexota</taxon>
        <taxon>Ktedonobacteria</taxon>
        <taxon>Ktedonobacterales</taxon>
        <taxon>Dictyobacteraceae</taxon>
        <taxon>Dictyobacter</taxon>
    </lineage>
</organism>
<dbReference type="PANTHER" id="PTHR33678:SF1">
    <property type="entry name" value="BLL1576 PROTEIN"/>
    <property type="match status" value="1"/>
</dbReference>
<gene>
    <name evidence="3" type="ORF">KDI_55530</name>
</gene>
<reference evidence="3 4" key="1">
    <citation type="submission" date="2019-01" db="EMBL/GenBank/DDBJ databases">
        <title>Draft genome sequence of Dictyobacter sp. Uno17.</title>
        <authorList>
            <person name="Wang C.M."/>
            <person name="Zheng Y."/>
            <person name="Sakai Y."/>
            <person name="Abe K."/>
            <person name="Yokota A."/>
            <person name="Yabe S."/>
        </authorList>
    </citation>
    <scope>NUCLEOTIDE SEQUENCE [LARGE SCALE GENOMIC DNA]</scope>
    <source>
        <strain evidence="3 4">Uno17</strain>
    </source>
</reference>
<dbReference type="PANTHER" id="PTHR33678">
    <property type="entry name" value="BLL1576 PROTEIN"/>
    <property type="match status" value="1"/>
</dbReference>
<dbReference type="NCBIfam" id="NF033517">
    <property type="entry name" value="transpos_IS66"/>
    <property type="match status" value="1"/>
</dbReference>